<feature type="transmembrane region" description="Helical" evidence="7">
    <location>
        <begin position="12"/>
        <end position="30"/>
    </location>
</feature>
<keyword evidence="4 7" id="KW-0812">Transmembrane</keyword>
<dbReference type="OrthoDB" id="5297929at2"/>
<dbReference type="InterPro" id="IPR002751">
    <property type="entry name" value="CbiM/NikMN"/>
</dbReference>
<evidence type="ECO:0000256" key="1">
    <source>
        <dbReference type="ARBA" id="ARBA00004651"/>
    </source>
</evidence>
<keyword evidence="5 7" id="KW-1133">Transmembrane helix</keyword>
<dbReference type="HOGENOM" id="CLU_081268_1_0_6"/>
<feature type="transmembrane region" description="Helical" evidence="7">
    <location>
        <begin position="139"/>
        <end position="168"/>
    </location>
</feature>
<evidence type="ECO:0000256" key="7">
    <source>
        <dbReference type="SAM" id="Phobius"/>
    </source>
</evidence>
<dbReference type="GO" id="GO:0000041">
    <property type="term" value="P:transition metal ion transport"/>
    <property type="evidence" value="ECO:0007669"/>
    <property type="project" value="InterPro"/>
</dbReference>
<evidence type="ECO:0000313" key="9">
    <source>
        <dbReference type="Proteomes" id="UP000005953"/>
    </source>
</evidence>
<evidence type="ECO:0000256" key="5">
    <source>
        <dbReference type="ARBA" id="ARBA00022989"/>
    </source>
</evidence>
<organism evidence="8 9">
    <name type="scientific">Reinekea blandensis MED297</name>
    <dbReference type="NCBI Taxonomy" id="314283"/>
    <lineage>
        <taxon>Bacteria</taxon>
        <taxon>Pseudomonadati</taxon>
        <taxon>Pseudomonadota</taxon>
        <taxon>Gammaproteobacteria</taxon>
        <taxon>Oceanospirillales</taxon>
        <taxon>Saccharospirillaceae</taxon>
        <taxon>Reinekea</taxon>
    </lineage>
</organism>
<evidence type="ECO:0000256" key="4">
    <source>
        <dbReference type="ARBA" id="ARBA00022692"/>
    </source>
</evidence>
<dbReference type="Proteomes" id="UP000005953">
    <property type="component" value="Unassembled WGS sequence"/>
</dbReference>
<dbReference type="Pfam" id="PF01891">
    <property type="entry name" value="CbiM"/>
    <property type="match status" value="1"/>
</dbReference>
<keyword evidence="3" id="KW-1003">Cell membrane</keyword>
<keyword evidence="2" id="KW-0813">Transport</keyword>
<dbReference type="GO" id="GO:0005886">
    <property type="term" value="C:plasma membrane"/>
    <property type="evidence" value="ECO:0007669"/>
    <property type="project" value="UniProtKB-SubCell"/>
</dbReference>
<dbReference type="Gene3D" id="1.10.1760.20">
    <property type="match status" value="1"/>
</dbReference>
<gene>
    <name evidence="8" type="ORF">MED297_06629</name>
</gene>
<accession>A4BK30</accession>
<comment type="caution">
    <text evidence="8">The sequence shown here is derived from an EMBL/GenBank/DDBJ whole genome shotgun (WGS) entry which is preliminary data.</text>
</comment>
<evidence type="ECO:0000256" key="2">
    <source>
        <dbReference type="ARBA" id="ARBA00022448"/>
    </source>
</evidence>
<keyword evidence="9" id="KW-1185">Reference proteome</keyword>
<reference evidence="8 9" key="1">
    <citation type="submission" date="2006-02" db="EMBL/GenBank/DDBJ databases">
        <authorList>
            <person name="Pinhassi J."/>
            <person name="Pedros-Alio C."/>
            <person name="Ferriera S."/>
            <person name="Johnson J."/>
            <person name="Kravitz S."/>
            <person name="Halpern A."/>
            <person name="Remington K."/>
            <person name="Beeson K."/>
            <person name="Tran B."/>
            <person name="Rogers Y.-H."/>
            <person name="Friedman R."/>
            <person name="Venter J.C."/>
        </authorList>
    </citation>
    <scope>NUCLEOTIDE SEQUENCE [LARGE SCALE GENOMIC DNA]</scope>
    <source>
        <strain evidence="8 9">MED297</strain>
    </source>
</reference>
<proteinExistence type="predicted"/>
<evidence type="ECO:0000256" key="6">
    <source>
        <dbReference type="ARBA" id="ARBA00023136"/>
    </source>
</evidence>
<dbReference type="EMBL" id="AAOE01000040">
    <property type="protein sequence ID" value="EAR07512.1"/>
    <property type="molecule type" value="Genomic_DNA"/>
</dbReference>
<evidence type="ECO:0000313" key="8">
    <source>
        <dbReference type="EMBL" id="EAR07512.1"/>
    </source>
</evidence>
<dbReference type="AlphaFoldDB" id="A4BK30"/>
<sequence>MNLTASTLPFWLNLTLNGFFILTVFLAITHLPWRELKHDASLQHRLGFTILVLVLIWSLRAGVSEGLGIHFFLMTGVHLMFGWSFAILLVALVQCGLIVFGVESVWALGINGISSGVIPILVTFYCWKASERGGVYNPFVFIFGVAFAGAMLAILMSAVFVSVIFLLTGLYDVAQLRYEFWAYLPLIALPEGIINGMLIAAMIVFKPHWVRLFDEKKYYGTK</sequence>
<feature type="transmembrane region" description="Helical" evidence="7">
    <location>
        <begin position="180"/>
        <end position="205"/>
    </location>
</feature>
<dbReference type="RefSeq" id="WP_008045180.1">
    <property type="nucleotide sequence ID" value="NZ_CH724152.1"/>
</dbReference>
<feature type="transmembrane region" description="Helical" evidence="7">
    <location>
        <begin position="42"/>
        <end position="59"/>
    </location>
</feature>
<feature type="transmembrane region" description="Helical" evidence="7">
    <location>
        <begin position="106"/>
        <end position="127"/>
    </location>
</feature>
<name>A4BK30_9GAMM</name>
<comment type="subcellular location">
    <subcellularLocation>
        <location evidence="1">Cell membrane</location>
        <topology evidence="1">Multi-pass membrane protein</topology>
    </subcellularLocation>
</comment>
<keyword evidence="6 7" id="KW-0472">Membrane</keyword>
<dbReference type="STRING" id="314283.MED297_06629"/>
<feature type="transmembrane region" description="Helical" evidence="7">
    <location>
        <begin position="71"/>
        <end position="100"/>
    </location>
</feature>
<evidence type="ECO:0008006" key="10">
    <source>
        <dbReference type="Google" id="ProtNLM"/>
    </source>
</evidence>
<evidence type="ECO:0000256" key="3">
    <source>
        <dbReference type="ARBA" id="ARBA00022475"/>
    </source>
</evidence>
<protein>
    <recommendedName>
        <fullName evidence="10">Cobalt transport protein CbiM</fullName>
    </recommendedName>
</protein>